<name>A0A370FFS3_9BURK</name>
<dbReference type="AlphaFoldDB" id="A0A370FFS3"/>
<comment type="caution">
    <text evidence="1">The sequence shown here is derived from an EMBL/GenBank/DDBJ whole genome shotgun (WGS) entry which is preliminary data.</text>
</comment>
<keyword evidence="2" id="KW-1185">Reference proteome</keyword>
<evidence type="ECO:0000313" key="1">
    <source>
        <dbReference type="EMBL" id="RDI25276.1"/>
    </source>
</evidence>
<sequence length="65" mass="7342">MSPSQPFAVLATQTPPPYRRYAWLIVERLDEEDVPLCESLGTFPTLMSALHAGQQALHQMQSETR</sequence>
<dbReference type="RefSeq" id="WP_017762369.1">
    <property type="nucleotide sequence ID" value="NZ_QQAV01000004.1"/>
</dbReference>
<protein>
    <submittedName>
        <fullName evidence="1">Uncharacterized protein</fullName>
    </submittedName>
</protein>
<accession>A0A370FFS3</accession>
<dbReference type="OrthoDB" id="9915802at2"/>
<proteinExistence type="predicted"/>
<dbReference type="Proteomes" id="UP000255265">
    <property type="component" value="Unassembled WGS sequence"/>
</dbReference>
<evidence type="ECO:0000313" key="2">
    <source>
        <dbReference type="Proteomes" id="UP000255265"/>
    </source>
</evidence>
<gene>
    <name evidence="1" type="ORF">DFR41_104336</name>
</gene>
<organism evidence="1 2">
    <name type="scientific">Pseudacidovorax intermedius</name>
    <dbReference type="NCBI Taxonomy" id="433924"/>
    <lineage>
        <taxon>Bacteria</taxon>
        <taxon>Pseudomonadati</taxon>
        <taxon>Pseudomonadota</taxon>
        <taxon>Betaproteobacteria</taxon>
        <taxon>Burkholderiales</taxon>
        <taxon>Comamonadaceae</taxon>
        <taxon>Pseudacidovorax</taxon>
    </lineage>
</organism>
<reference evidence="1 2" key="1">
    <citation type="submission" date="2018-07" db="EMBL/GenBank/DDBJ databases">
        <title>Genomic Encyclopedia of Type Strains, Phase IV (KMG-IV): sequencing the most valuable type-strain genomes for metagenomic binning, comparative biology and taxonomic classification.</title>
        <authorList>
            <person name="Goeker M."/>
        </authorList>
    </citation>
    <scope>NUCLEOTIDE SEQUENCE [LARGE SCALE GENOMIC DNA]</scope>
    <source>
        <strain evidence="1 2">DSM 21352</strain>
    </source>
</reference>
<dbReference type="EMBL" id="QQAV01000004">
    <property type="protein sequence ID" value="RDI25276.1"/>
    <property type="molecule type" value="Genomic_DNA"/>
</dbReference>